<organism evidence="6">
    <name type="scientific">Hexamita inflata</name>
    <dbReference type="NCBI Taxonomy" id="28002"/>
    <lineage>
        <taxon>Eukaryota</taxon>
        <taxon>Metamonada</taxon>
        <taxon>Diplomonadida</taxon>
        <taxon>Hexamitidae</taxon>
        <taxon>Hexamitinae</taxon>
        <taxon>Hexamita</taxon>
    </lineage>
</organism>
<dbReference type="PANTHER" id="PTHR24067">
    <property type="entry name" value="UBIQUITIN-CONJUGATING ENZYME E2"/>
    <property type="match status" value="1"/>
</dbReference>
<dbReference type="Gene3D" id="3.10.110.10">
    <property type="entry name" value="Ubiquitin Conjugating Enzyme"/>
    <property type="match status" value="1"/>
</dbReference>
<name>A0AA86PZ16_9EUKA</name>
<dbReference type="InterPro" id="IPR016135">
    <property type="entry name" value="UBQ-conjugating_enzyme/RWD"/>
</dbReference>
<feature type="domain" description="UBC core" evidence="5">
    <location>
        <begin position="1"/>
        <end position="151"/>
    </location>
</feature>
<dbReference type="GO" id="GO:0016740">
    <property type="term" value="F:transferase activity"/>
    <property type="evidence" value="ECO:0007669"/>
    <property type="project" value="UniProtKB-KW"/>
</dbReference>
<dbReference type="GO" id="GO:0005524">
    <property type="term" value="F:ATP binding"/>
    <property type="evidence" value="ECO:0007669"/>
    <property type="project" value="UniProtKB-UniRule"/>
</dbReference>
<evidence type="ECO:0000259" key="5">
    <source>
        <dbReference type="PROSITE" id="PS50127"/>
    </source>
</evidence>
<gene>
    <name evidence="6" type="ORF">HINF_LOCUS34407</name>
    <name evidence="7" type="ORF">HINF_LOCUS44166</name>
</gene>
<keyword evidence="2 4" id="KW-0833">Ubl conjugation pathway</keyword>
<protein>
    <submittedName>
        <fullName evidence="6">Ubiquitin-conjugating enzyme E2</fullName>
    </submittedName>
    <submittedName>
        <fullName evidence="7">Ubiquitin-conjugating_enzyme E2</fullName>
    </submittedName>
</protein>
<dbReference type="SUPFAM" id="SSF54495">
    <property type="entry name" value="UBC-like"/>
    <property type="match status" value="1"/>
</dbReference>
<keyword evidence="1" id="KW-0808">Transferase</keyword>
<keyword evidence="4" id="KW-0547">Nucleotide-binding</keyword>
<dbReference type="InterPro" id="IPR023313">
    <property type="entry name" value="UBQ-conjugating_AS"/>
</dbReference>
<comment type="similarity">
    <text evidence="4">Belongs to the ubiquitin-conjugating enzyme family.</text>
</comment>
<evidence type="ECO:0000256" key="2">
    <source>
        <dbReference type="ARBA" id="ARBA00022786"/>
    </source>
</evidence>
<accession>A0AA86PZ16</accession>
<evidence type="ECO:0000313" key="7">
    <source>
        <dbReference type="EMBL" id="CAL6051012.1"/>
    </source>
</evidence>
<evidence type="ECO:0000256" key="4">
    <source>
        <dbReference type="RuleBase" id="RU362109"/>
    </source>
</evidence>
<dbReference type="Pfam" id="PF00179">
    <property type="entry name" value="UQ_con"/>
    <property type="match status" value="1"/>
</dbReference>
<feature type="active site" description="Glycyl thioester intermediate" evidence="3">
    <location>
        <position position="89"/>
    </location>
</feature>
<dbReference type="EMBL" id="CAXDID020000186">
    <property type="protein sequence ID" value="CAL6051012.1"/>
    <property type="molecule type" value="Genomic_DNA"/>
</dbReference>
<keyword evidence="4" id="KW-0067">ATP-binding</keyword>
<dbReference type="PROSITE" id="PS50127">
    <property type="entry name" value="UBC_2"/>
    <property type="match status" value="1"/>
</dbReference>
<dbReference type="Proteomes" id="UP001642409">
    <property type="component" value="Unassembled WGS sequence"/>
</dbReference>
<comment type="caution">
    <text evidence="6">The sequence shown here is derived from an EMBL/GenBank/DDBJ whole genome shotgun (WGS) entry which is preliminary data.</text>
</comment>
<dbReference type="SMART" id="SM00212">
    <property type="entry name" value="UBCc"/>
    <property type="match status" value="1"/>
</dbReference>
<dbReference type="PROSITE" id="PS00183">
    <property type="entry name" value="UBC_1"/>
    <property type="match status" value="1"/>
</dbReference>
<evidence type="ECO:0000256" key="1">
    <source>
        <dbReference type="ARBA" id="ARBA00022679"/>
    </source>
</evidence>
<dbReference type="EMBL" id="CATOUU010000764">
    <property type="protein sequence ID" value="CAI9946762.1"/>
    <property type="molecule type" value="Genomic_DNA"/>
</dbReference>
<evidence type="ECO:0000313" key="8">
    <source>
        <dbReference type="Proteomes" id="UP001642409"/>
    </source>
</evidence>
<reference evidence="6" key="1">
    <citation type="submission" date="2023-06" db="EMBL/GenBank/DDBJ databases">
        <authorList>
            <person name="Kurt Z."/>
        </authorList>
    </citation>
    <scope>NUCLEOTIDE SEQUENCE</scope>
</reference>
<dbReference type="InterPro" id="IPR050113">
    <property type="entry name" value="Ub_conjugating_enzyme"/>
</dbReference>
<dbReference type="InterPro" id="IPR000608">
    <property type="entry name" value="UBC"/>
</dbReference>
<keyword evidence="8" id="KW-1185">Reference proteome</keyword>
<dbReference type="AlphaFoldDB" id="A0AA86PZ16"/>
<sequence length="151" mass="17481">MNKRLQAEYKQLLKQQEELSVQGISFTPSTDLSQWTLFLLFNELDSLYYGKKYQIQIRVPSDYPFKPPKCRFTTSIFHPNIKTDTGEICLNIINDEENEWTPANTLQQVAFGLQSLINGPNCDSPLNLDAGSIFRRGDLRCYRSLINYYGK</sequence>
<evidence type="ECO:0000256" key="3">
    <source>
        <dbReference type="PROSITE-ProRule" id="PRU10133"/>
    </source>
</evidence>
<proteinExistence type="inferred from homology"/>
<reference evidence="7 8" key="2">
    <citation type="submission" date="2024-07" db="EMBL/GenBank/DDBJ databases">
        <authorList>
            <person name="Akdeniz Z."/>
        </authorList>
    </citation>
    <scope>NUCLEOTIDE SEQUENCE [LARGE SCALE GENOMIC DNA]</scope>
</reference>
<evidence type="ECO:0000313" key="6">
    <source>
        <dbReference type="EMBL" id="CAI9946762.1"/>
    </source>
</evidence>